<dbReference type="Pfam" id="PF23069">
    <property type="entry name" value="DUF7042"/>
    <property type="match status" value="1"/>
</dbReference>
<dbReference type="Proteomes" id="UP000024404">
    <property type="component" value="Unassembled WGS sequence"/>
</dbReference>
<dbReference type="Pfam" id="PF23071">
    <property type="entry name" value="DUF7044"/>
    <property type="match status" value="1"/>
</dbReference>
<feature type="domain" description="DUF7044" evidence="3">
    <location>
        <begin position="32"/>
        <end position="117"/>
    </location>
</feature>
<dbReference type="EnsemblMetazoa" id="OVOC12327.1">
    <property type="protein sequence ID" value="OVOC12327.1"/>
    <property type="gene ID" value="WBGene00249136"/>
</dbReference>
<dbReference type="Pfam" id="PF23070">
    <property type="entry name" value="DUF7043"/>
    <property type="match status" value="1"/>
</dbReference>
<evidence type="ECO:0000313" key="4">
    <source>
        <dbReference type="EnsemblMetazoa" id="OVOC12327.1"/>
    </source>
</evidence>
<dbReference type="InterPro" id="IPR055470">
    <property type="entry name" value="DUF7042"/>
</dbReference>
<dbReference type="PANTHER" id="PTHR22255">
    <property type="entry name" value="LP06548P"/>
    <property type="match status" value="1"/>
</dbReference>
<protein>
    <submittedName>
        <fullName evidence="4">Uncharacterized protein</fullName>
    </submittedName>
</protein>
<accession>A0A8R1TMI8</accession>
<sequence>MVMNRDISMIWSHALIPSKIDAAYKRTDKCFSKWNGAYHLNGYTTLLHFNETWMDTLGYCIASSSSHQNYIFRLESSDGICYRCVAIFNVHPNVLQYKQSECIEQYESSNDDIDAICRSAFRGDTPMKTLFRSDAKSEQCPFEPPFNFTYAVQDGSCTSRVSSVTVCPRYGRYRFRYEACPELPNYETHADELECIAHWNSFGVEFFAVRITNSSITGSNIIFRCLIHQRTAFGGRMGISADSSCNELTDLTYASTRIEYMQGSSLKSRCYFPSFLRHSHNFKWISMITGSMNYFYSDKWIETMNGVNHTISQCLKMENIGNVRKMVVYKTTPQCTNGYQCIKMKRRHKNIIEITYDKLMDEMPVSCGVTEDHTIDTIVHANAQVIRCPFSRRHFIESCSNSVAQFGCTYDHELIMHLSCDNTSSEKFYCIGYWRENEMQYIVSKKPTSSEFMCHIYSSYEDDVIRIRSYNRSSCHSRSLEQLQPYHNYTFAKYDNCFASSGISRKTEIDSSLATIFILLSFAVICIF</sequence>
<dbReference type="PANTHER" id="PTHR22255:SF9">
    <property type="entry name" value="LP06548P"/>
    <property type="match status" value="1"/>
</dbReference>
<dbReference type="EMBL" id="CMVM020000436">
    <property type="status" value="NOT_ANNOTATED_CDS"/>
    <property type="molecule type" value="Genomic_DNA"/>
</dbReference>
<reference evidence="5" key="1">
    <citation type="submission" date="2013-10" db="EMBL/GenBank/DDBJ databases">
        <title>Genome sequencing of Onchocerca volvulus.</title>
        <authorList>
            <person name="Cotton J."/>
            <person name="Tsai J."/>
            <person name="Stanley E."/>
            <person name="Tracey A."/>
            <person name="Holroyd N."/>
            <person name="Lustigman S."/>
            <person name="Berriman M."/>
        </authorList>
    </citation>
    <scope>NUCLEOTIDE SEQUENCE</scope>
</reference>
<evidence type="ECO:0000259" key="2">
    <source>
        <dbReference type="Pfam" id="PF23070"/>
    </source>
</evidence>
<dbReference type="AlphaFoldDB" id="A0A8R1TMI8"/>
<feature type="domain" description="DUF7043" evidence="2">
    <location>
        <begin position="268"/>
        <end position="363"/>
    </location>
</feature>
<name>A0A8R1TMI8_ONCVO</name>
<keyword evidence="5" id="KW-1185">Reference proteome</keyword>
<proteinExistence type="predicted"/>
<reference evidence="4" key="2">
    <citation type="submission" date="2022-06" db="UniProtKB">
        <authorList>
            <consortium name="EnsemblMetazoa"/>
        </authorList>
    </citation>
    <scope>IDENTIFICATION</scope>
</reference>
<evidence type="ECO:0000259" key="1">
    <source>
        <dbReference type="Pfam" id="PF23069"/>
    </source>
</evidence>
<dbReference type="InterPro" id="IPR055471">
    <property type="entry name" value="DUF7043"/>
</dbReference>
<dbReference type="OMA" id="MECIGSW"/>
<dbReference type="InterPro" id="IPR055472">
    <property type="entry name" value="DUF7044"/>
</dbReference>
<feature type="domain" description="DUF7042" evidence="1">
    <location>
        <begin position="137"/>
        <end position="261"/>
    </location>
</feature>
<evidence type="ECO:0000313" key="5">
    <source>
        <dbReference type="Proteomes" id="UP000024404"/>
    </source>
</evidence>
<organism evidence="4 5">
    <name type="scientific">Onchocerca volvulus</name>
    <dbReference type="NCBI Taxonomy" id="6282"/>
    <lineage>
        <taxon>Eukaryota</taxon>
        <taxon>Metazoa</taxon>
        <taxon>Ecdysozoa</taxon>
        <taxon>Nematoda</taxon>
        <taxon>Chromadorea</taxon>
        <taxon>Rhabditida</taxon>
        <taxon>Spirurina</taxon>
        <taxon>Spiruromorpha</taxon>
        <taxon>Filarioidea</taxon>
        <taxon>Onchocercidae</taxon>
        <taxon>Onchocerca</taxon>
    </lineage>
</organism>
<evidence type="ECO:0000259" key="3">
    <source>
        <dbReference type="Pfam" id="PF23071"/>
    </source>
</evidence>